<feature type="transmembrane region" description="Helical" evidence="1">
    <location>
        <begin position="20"/>
        <end position="41"/>
    </location>
</feature>
<evidence type="ECO:0008006" key="4">
    <source>
        <dbReference type="Google" id="ProtNLM"/>
    </source>
</evidence>
<dbReference type="Proteomes" id="UP001320159">
    <property type="component" value="Unassembled WGS sequence"/>
</dbReference>
<dbReference type="EMBL" id="PGCK01000006">
    <property type="protein sequence ID" value="MCD1295090.1"/>
    <property type="molecule type" value="Genomic_DNA"/>
</dbReference>
<accession>A0AAP2RFD0</accession>
<feature type="transmembrane region" description="Helical" evidence="1">
    <location>
        <begin position="119"/>
        <end position="137"/>
    </location>
</feature>
<feature type="transmembrane region" description="Helical" evidence="1">
    <location>
        <begin position="61"/>
        <end position="78"/>
    </location>
</feature>
<keyword evidence="1" id="KW-1133">Transmembrane helix</keyword>
<feature type="transmembrane region" description="Helical" evidence="1">
    <location>
        <begin position="206"/>
        <end position="224"/>
    </location>
</feature>
<keyword evidence="3" id="KW-1185">Reference proteome</keyword>
<evidence type="ECO:0000256" key="1">
    <source>
        <dbReference type="SAM" id="Phobius"/>
    </source>
</evidence>
<keyword evidence="1" id="KW-0472">Membrane</keyword>
<keyword evidence="1" id="KW-0812">Transmembrane</keyword>
<dbReference type="RefSeq" id="WP_230741935.1">
    <property type="nucleotide sequence ID" value="NZ_PGCK01000006.1"/>
</dbReference>
<feature type="transmembrane region" description="Helical" evidence="1">
    <location>
        <begin position="158"/>
        <end position="178"/>
    </location>
</feature>
<name>A0AAP2RFD0_9EURY</name>
<proteinExistence type="predicted"/>
<organism evidence="2 3">
    <name type="scientific">Methanooceanicella nereidis</name>
    <dbReference type="NCBI Taxonomy" id="2052831"/>
    <lineage>
        <taxon>Archaea</taxon>
        <taxon>Methanobacteriati</taxon>
        <taxon>Methanobacteriota</taxon>
        <taxon>Stenosarchaea group</taxon>
        <taxon>Methanomicrobia</taxon>
        <taxon>Methanocellales</taxon>
        <taxon>Methanocellaceae</taxon>
        <taxon>Methanooceanicella</taxon>
    </lineage>
</organism>
<reference evidence="2 3" key="1">
    <citation type="submission" date="2017-11" db="EMBL/GenBank/DDBJ databases">
        <title>Isolation and Characterization of Family Methanocellaceae Species from Potential Methane Hydrate Area Offshore Southwestern Taiwan.</title>
        <authorList>
            <person name="Zhang W.-L."/>
            <person name="Chen W.-C."/>
            <person name="Lai M.-C."/>
            <person name="Chen S.-C."/>
        </authorList>
    </citation>
    <scope>NUCLEOTIDE SEQUENCE [LARGE SCALE GENOMIC DNA]</scope>
    <source>
        <strain evidence="2 3">CWC-04</strain>
    </source>
</reference>
<evidence type="ECO:0000313" key="2">
    <source>
        <dbReference type="EMBL" id="MCD1295090.1"/>
    </source>
</evidence>
<gene>
    <name evidence="2" type="ORF">CUJ83_08775</name>
</gene>
<evidence type="ECO:0000313" key="3">
    <source>
        <dbReference type="Proteomes" id="UP001320159"/>
    </source>
</evidence>
<feature type="transmembrane region" description="Helical" evidence="1">
    <location>
        <begin position="253"/>
        <end position="277"/>
    </location>
</feature>
<feature type="transmembrane region" description="Helical" evidence="1">
    <location>
        <begin position="85"/>
        <end position="107"/>
    </location>
</feature>
<dbReference type="AlphaFoldDB" id="A0AAP2RFD0"/>
<comment type="caution">
    <text evidence="2">The sequence shown here is derived from an EMBL/GenBank/DDBJ whole genome shotgun (WGS) entry which is preliminary data.</text>
</comment>
<protein>
    <recommendedName>
        <fullName evidence="4">CAAX protease self-immunity</fullName>
    </recommendedName>
</protein>
<sequence>MFERYDRNVNRASDIKDINIKGIAVLSAFIVLFIAIYALWYPLAVLRNYPYSSIFFYSPNQMIYLALSVTGIWAAFKYRKNIDSMCIIVGLLFASLIWVSTQAKYWYNGWISSIPYYEPTVYAVMAFVMVTGAIGLLRSHKVLNFNMSEGNAAGALKGFLFGALIGIPIAIMNVLMIICVNGDTAAVQNIFYQALQALRPGIMEEVAYRLIFFAISLTVLLKYLPKNVAVLSSIFMAAAFHAAIHVPELFAQNIVAAMVMTIVMSVLFGLPMAILAYKKDIETAIGFHWVIDALRFSLGI</sequence>
<feature type="transmembrane region" description="Helical" evidence="1">
    <location>
        <begin position="229"/>
        <end position="247"/>
    </location>
</feature>